<dbReference type="Proteomes" id="UP000253410">
    <property type="component" value="Unassembled WGS sequence"/>
</dbReference>
<dbReference type="AlphaFoldDB" id="A0A365XW70"/>
<evidence type="ECO:0000313" key="5">
    <source>
        <dbReference type="EMBL" id="RBL90241.1"/>
    </source>
</evidence>
<reference evidence="5 6" key="1">
    <citation type="submission" date="2018-05" db="EMBL/GenBank/DDBJ databases">
        <title>Chitinophaga sp. K3CV102501T nov., isolated from isolated from a monsoon evergreen broad-leaved forest soil.</title>
        <authorList>
            <person name="Lv Y."/>
        </authorList>
    </citation>
    <scope>NUCLEOTIDE SEQUENCE [LARGE SCALE GENOMIC DNA]</scope>
    <source>
        <strain evidence="5 6">GDMCC 1.1325</strain>
    </source>
</reference>
<dbReference type="PANTHER" id="PTHR43280">
    <property type="entry name" value="ARAC-FAMILY TRANSCRIPTIONAL REGULATOR"/>
    <property type="match status" value="1"/>
</dbReference>
<evidence type="ECO:0000256" key="2">
    <source>
        <dbReference type="ARBA" id="ARBA00023125"/>
    </source>
</evidence>
<gene>
    <name evidence="5" type="ORF">DF182_27640</name>
</gene>
<name>A0A365XW70_9BACT</name>
<comment type="caution">
    <text evidence="5">The sequence shown here is derived from an EMBL/GenBank/DDBJ whole genome shotgun (WGS) entry which is preliminary data.</text>
</comment>
<proteinExistence type="predicted"/>
<dbReference type="GO" id="GO:0003700">
    <property type="term" value="F:DNA-binding transcription factor activity"/>
    <property type="evidence" value="ECO:0007669"/>
    <property type="project" value="InterPro"/>
</dbReference>
<keyword evidence="3" id="KW-0804">Transcription</keyword>
<dbReference type="OrthoDB" id="655946at2"/>
<accession>A0A365XW70</accession>
<evidence type="ECO:0000256" key="3">
    <source>
        <dbReference type="ARBA" id="ARBA00023163"/>
    </source>
</evidence>
<dbReference type="InterPro" id="IPR046532">
    <property type="entry name" value="DUF6597"/>
</dbReference>
<dbReference type="SMART" id="SM00342">
    <property type="entry name" value="HTH_ARAC"/>
    <property type="match status" value="1"/>
</dbReference>
<dbReference type="SUPFAM" id="SSF46689">
    <property type="entry name" value="Homeodomain-like"/>
    <property type="match status" value="1"/>
</dbReference>
<organism evidence="5 6">
    <name type="scientific">Chitinophaga flava</name>
    <dbReference type="NCBI Taxonomy" id="2259036"/>
    <lineage>
        <taxon>Bacteria</taxon>
        <taxon>Pseudomonadati</taxon>
        <taxon>Bacteroidota</taxon>
        <taxon>Chitinophagia</taxon>
        <taxon>Chitinophagales</taxon>
        <taxon>Chitinophagaceae</taxon>
        <taxon>Chitinophaga</taxon>
    </lineage>
</organism>
<evidence type="ECO:0000256" key="1">
    <source>
        <dbReference type="ARBA" id="ARBA00023015"/>
    </source>
</evidence>
<dbReference type="Pfam" id="PF20240">
    <property type="entry name" value="DUF6597"/>
    <property type="match status" value="1"/>
</dbReference>
<keyword evidence="1" id="KW-0805">Transcription regulation</keyword>
<dbReference type="GO" id="GO:0043565">
    <property type="term" value="F:sequence-specific DNA binding"/>
    <property type="evidence" value="ECO:0007669"/>
    <property type="project" value="InterPro"/>
</dbReference>
<dbReference type="PANTHER" id="PTHR43280:SF2">
    <property type="entry name" value="HTH-TYPE TRANSCRIPTIONAL REGULATOR EXSA"/>
    <property type="match status" value="1"/>
</dbReference>
<dbReference type="Pfam" id="PF12833">
    <property type="entry name" value="HTH_18"/>
    <property type="match status" value="1"/>
</dbReference>
<keyword evidence="2" id="KW-0238">DNA-binding</keyword>
<dbReference type="RefSeq" id="WP_113618991.1">
    <property type="nucleotide sequence ID" value="NZ_QFFJ01000002.1"/>
</dbReference>
<protein>
    <submittedName>
        <fullName evidence="5">AraC family transcriptional regulator</fullName>
    </submittedName>
</protein>
<dbReference type="Gene3D" id="1.10.10.60">
    <property type="entry name" value="Homeodomain-like"/>
    <property type="match status" value="1"/>
</dbReference>
<dbReference type="PROSITE" id="PS01124">
    <property type="entry name" value="HTH_ARAC_FAMILY_2"/>
    <property type="match status" value="1"/>
</dbReference>
<dbReference type="InterPro" id="IPR009057">
    <property type="entry name" value="Homeodomain-like_sf"/>
</dbReference>
<sequence length="262" mass="30072">MDAKIILPISSLRKYIRFFWVLENDSTDLIEKFKIIPEGVPGFVFQENPTAIYNKDNQVLPQSFLFGQATQYAELSARGCFRNIGVSFQPTALKSVFGIEAIELTQQHIDINDLVKTTINNQLLNSSSLAQQIAALEQFFLQQTAGCKEEGDKITVAILQIQKGRELKQVQADLKISERSLERLFKKYVGISPKLYSRICRFQASLKMLRKASVASLTEIAYRENYFDQSHFIREFKFFAGTTPTSFLLDANERFPDFPEWR</sequence>
<feature type="domain" description="HTH araC/xylS-type" evidence="4">
    <location>
        <begin position="160"/>
        <end position="250"/>
    </location>
</feature>
<evidence type="ECO:0000313" key="6">
    <source>
        <dbReference type="Proteomes" id="UP000253410"/>
    </source>
</evidence>
<keyword evidence="6" id="KW-1185">Reference proteome</keyword>
<evidence type="ECO:0000259" key="4">
    <source>
        <dbReference type="PROSITE" id="PS01124"/>
    </source>
</evidence>
<dbReference type="InterPro" id="IPR018060">
    <property type="entry name" value="HTH_AraC"/>
</dbReference>
<dbReference type="EMBL" id="QFFJ01000002">
    <property type="protein sequence ID" value="RBL90241.1"/>
    <property type="molecule type" value="Genomic_DNA"/>
</dbReference>